<comment type="caution">
    <text evidence="2">The sequence shown here is derived from an EMBL/GenBank/DDBJ whole genome shotgun (WGS) entry which is preliminary data.</text>
</comment>
<accession>A0AAE4B7J1</accession>
<dbReference type="AlphaFoldDB" id="A0AAE4B7J1"/>
<name>A0AAE4B7J1_BACPU</name>
<dbReference type="Proteomes" id="UP001182042">
    <property type="component" value="Unassembled WGS sequence"/>
</dbReference>
<gene>
    <name evidence="2" type="ORF">FO508_05205</name>
</gene>
<dbReference type="InterPro" id="IPR011256">
    <property type="entry name" value="Reg_factor_effector_dom_sf"/>
</dbReference>
<dbReference type="EMBL" id="VKQA01000001">
    <property type="protein sequence ID" value="MDR4249743.1"/>
    <property type="molecule type" value="Genomic_DNA"/>
</dbReference>
<organism evidence="2 3">
    <name type="scientific">Bacillus pumilus</name>
    <name type="common">Bacillus mesentericus</name>
    <dbReference type="NCBI Taxonomy" id="1408"/>
    <lineage>
        <taxon>Bacteria</taxon>
        <taxon>Bacillati</taxon>
        <taxon>Bacillota</taxon>
        <taxon>Bacilli</taxon>
        <taxon>Bacillales</taxon>
        <taxon>Bacillaceae</taxon>
        <taxon>Bacillus</taxon>
    </lineage>
</organism>
<reference evidence="2" key="1">
    <citation type="submission" date="2019-07" db="EMBL/GenBank/DDBJ databases">
        <title>Phylogenomic Reclassification of ATCC Bacillus Strains and Various Taxa within the Genus Bacillus.</title>
        <authorList>
            <person name="Riojas M.A."/>
            <person name="Frank A.M."/>
            <person name="Fenn S.L."/>
            <person name="King S."/>
            <person name="Brower S."/>
            <person name="Hazbon M.H."/>
        </authorList>
    </citation>
    <scope>NUCLEOTIDE SEQUENCE</scope>
    <source>
        <strain evidence="2">ATCC 27142</strain>
    </source>
</reference>
<dbReference type="PANTHER" id="PTHR36444:SF2">
    <property type="entry name" value="TRANSCRIPTIONAL REGULATOR PROTEIN YOBU-RELATED"/>
    <property type="match status" value="1"/>
</dbReference>
<evidence type="ECO:0000313" key="3">
    <source>
        <dbReference type="Proteomes" id="UP001182042"/>
    </source>
</evidence>
<evidence type="ECO:0000313" key="2">
    <source>
        <dbReference type="EMBL" id="MDR4249743.1"/>
    </source>
</evidence>
<dbReference type="InterPro" id="IPR029441">
    <property type="entry name" value="Cass2"/>
</dbReference>
<dbReference type="RefSeq" id="WP_309415578.1">
    <property type="nucleotide sequence ID" value="NZ_CP187658.1"/>
</dbReference>
<protein>
    <submittedName>
        <fullName evidence="2">AraC family transcriptional regulator</fullName>
    </submittedName>
</protein>
<feature type="domain" description="AraC effector-binding" evidence="1">
    <location>
        <begin position="2"/>
        <end position="146"/>
    </location>
</feature>
<dbReference type="Pfam" id="PF14526">
    <property type="entry name" value="Cass2"/>
    <property type="match status" value="1"/>
</dbReference>
<dbReference type="SMART" id="SM00871">
    <property type="entry name" value="AraC_E_bind"/>
    <property type="match status" value="1"/>
</dbReference>
<dbReference type="SUPFAM" id="SSF55136">
    <property type="entry name" value="Probable bacterial effector-binding domain"/>
    <property type="match status" value="1"/>
</dbReference>
<evidence type="ECO:0000259" key="1">
    <source>
        <dbReference type="SMART" id="SM00871"/>
    </source>
</evidence>
<dbReference type="PANTHER" id="PTHR36444">
    <property type="entry name" value="TRANSCRIPTIONAL REGULATOR PROTEIN YOBU-RELATED"/>
    <property type="match status" value="1"/>
</dbReference>
<dbReference type="InterPro" id="IPR010499">
    <property type="entry name" value="AraC_E-bd"/>
</dbReference>
<proteinExistence type="predicted"/>
<dbReference type="InterPro" id="IPR053182">
    <property type="entry name" value="YobU-like_regulator"/>
</dbReference>
<sequence>MYDIVTLEKQWMKGLSVRTTNEMELTKERKIAPLWQQFFAQQLHGGQAPVIGLYSDYEKAEHGSYLFTAGHFVDQHLEHVKEIPSSTYARFRTRKGPIEEVVLETWQQIWNWDQRYFRTYTGDFEWYDERSIDPKEAQIDIYIAVDEKIVAKTNSIS</sequence>
<dbReference type="Gene3D" id="3.20.80.10">
    <property type="entry name" value="Regulatory factor, effector binding domain"/>
    <property type="match status" value="1"/>
</dbReference>